<dbReference type="CDD" id="cd05466">
    <property type="entry name" value="PBP2_LTTR_substrate"/>
    <property type="match status" value="1"/>
</dbReference>
<dbReference type="Pfam" id="PF03466">
    <property type="entry name" value="LysR_substrate"/>
    <property type="match status" value="1"/>
</dbReference>
<sequence>MTLDDLRVFVAVCRTGSLSAVARDLSCTQPAVSQHIKRLERELGLSLLERHPRGVVPTPAGQLLQNAAAGGLGDIDHALRRLSDLVRGEAGSVRITTGATTVRHFMSDAIVAFRRRHPQVSLEFETAHSSRSCFDALIAGGLDLAWISLGAPVKGIEQRPVIELPWVLAVHRDDPLATKQLITTGDLAGIQLIGLPESTTSRARLDAWFTERGISPASDTSVADWDTALLLAELGLGHAIVPDLPGWRGPGHPDLRLIPIPELPTLWTGWAVRRWEALSPLAKAFADTVSHNCPGAHVPQQASEQESDVIVSGRL</sequence>
<dbReference type="SUPFAM" id="SSF53850">
    <property type="entry name" value="Periplasmic binding protein-like II"/>
    <property type="match status" value="1"/>
</dbReference>
<reference evidence="7 8" key="1">
    <citation type="submission" date="2022-05" db="EMBL/GenBank/DDBJ databases">
        <authorList>
            <person name="Zhou X."/>
            <person name="Li K."/>
            <person name="Man Y."/>
        </authorList>
    </citation>
    <scope>NUCLEOTIDE SEQUENCE [LARGE SCALE GENOMIC DNA]</scope>
    <source>
        <strain evidence="7 8">MS405</strain>
    </source>
</reference>
<evidence type="ECO:0000313" key="7">
    <source>
        <dbReference type="EMBL" id="UQT54216.1"/>
    </source>
</evidence>
<evidence type="ECO:0000256" key="3">
    <source>
        <dbReference type="ARBA" id="ARBA00023125"/>
    </source>
</evidence>
<dbReference type="InterPro" id="IPR050950">
    <property type="entry name" value="HTH-type_LysR_regulators"/>
</dbReference>
<keyword evidence="8" id="KW-1185">Reference proteome</keyword>
<organism evidence="7 8">
    <name type="scientific">Streptomyces durmitorensis</name>
    <dbReference type="NCBI Taxonomy" id="319947"/>
    <lineage>
        <taxon>Bacteria</taxon>
        <taxon>Bacillati</taxon>
        <taxon>Actinomycetota</taxon>
        <taxon>Actinomycetes</taxon>
        <taxon>Kitasatosporales</taxon>
        <taxon>Streptomycetaceae</taxon>
        <taxon>Streptomyces</taxon>
    </lineage>
</organism>
<proteinExistence type="inferred from homology"/>
<evidence type="ECO:0000259" key="6">
    <source>
        <dbReference type="PROSITE" id="PS50931"/>
    </source>
</evidence>
<evidence type="ECO:0000256" key="5">
    <source>
        <dbReference type="SAM" id="MobiDB-lite"/>
    </source>
</evidence>
<evidence type="ECO:0000256" key="2">
    <source>
        <dbReference type="ARBA" id="ARBA00023015"/>
    </source>
</evidence>
<feature type="region of interest" description="Disordered" evidence="5">
    <location>
        <begin position="296"/>
        <end position="315"/>
    </location>
</feature>
<dbReference type="InterPro" id="IPR000847">
    <property type="entry name" value="LysR_HTH_N"/>
</dbReference>
<evidence type="ECO:0000256" key="1">
    <source>
        <dbReference type="ARBA" id="ARBA00009437"/>
    </source>
</evidence>
<comment type="similarity">
    <text evidence="1">Belongs to the LysR transcriptional regulatory family.</text>
</comment>
<dbReference type="Gene3D" id="1.10.10.10">
    <property type="entry name" value="Winged helix-like DNA-binding domain superfamily/Winged helix DNA-binding domain"/>
    <property type="match status" value="1"/>
</dbReference>
<keyword evidence="4" id="KW-0804">Transcription</keyword>
<accession>A0ABY4PME2</accession>
<dbReference type="SUPFAM" id="SSF46785">
    <property type="entry name" value="Winged helix' DNA-binding domain"/>
    <property type="match status" value="1"/>
</dbReference>
<gene>
    <name evidence="7" type="ORF">M4V62_03490</name>
</gene>
<protein>
    <submittedName>
        <fullName evidence="7">LysR family transcriptional regulator</fullName>
    </submittedName>
</protein>
<dbReference type="InterPro" id="IPR005119">
    <property type="entry name" value="LysR_subst-bd"/>
</dbReference>
<evidence type="ECO:0000313" key="8">
    <source>
        <dbReference type="Proteomes" id="UP000829992"/>
    </source>
</evidence>
<dbReference type="Pfam" id="PF00126">
    <property type="entry name" value="HTH_1"/>
    <property type="match status" value="1"/>
</dbReference>
<dbReference type="InterPro" id="IPR036390">
    <property type="entry name" value="WH_DNA-bd_sf"/>
</dbReference>
<dbReference type="EMBL" id="CP097289">
    <property type="protein sequence ID" value="UQT54216.1"/>
    <property type="molecule type" value="Genomic_DNA"/>
</dbReference>
<evidence type="ECO:0000256" key="4">
    <source>
        <dbReference type="ARBA" id="ARBA00023163"/>
    </source>
</evidence>
<name>A0ABY4PME2_9ACTN</name>
<keyword evidence="2" id="KW-0805">Transcription regulation</keyword>
<dbReference type="PRINTS" id="PR00039">
    <property type="entry name" value="HTHLYSR"/>
</dbReference>
<dbReference type="InterPro" id="IPR036388">
    <property type="entry name" value="WH-like_DNA-bd_sf"/>
</dbReference>
<feature type="domain" description="HTH lysR-type" evidence="6">
    <location>
        <begin position="1"/>
        <end position="58"/>
    </location>
</feature>
<dbReference type="Gene3D" id="3.40.190.290">
    <property type="match status" value="1"/>
</dbReference>
<dbReference type="RefSeq" id="WP_249585713.1">
    <property type="nucleotide sequence ID" value="NZ_BAAAQL010000002.1"/>
</dbReference>
<dbReference type="PANTHER" id="PTHR30419">
    <property type="entry name" value="HTH-TYPE TRANSCRIPTIONAL REGULATOR YBHD"/>
    <property type="match status" value="1"/>
</dbReference>
<dbReference type="Proteomes" id="UP000829992">
    <property type="component" value="Chromosome"/>
</dbReference>
<keyword evidence="3" id="KW-0238">DNA-binding</keyword>
<dbReference type="PROSITE" id="PS50931">
    <property type="entry name" value="HTH_LYSR"/>
    <property type="match status" value="1"/>
</dbReference>